<sequence length="963" mass="106100">MAWRFKVSKYKNTTPKLPKKEDVIQDIPVGNPGHSCGNHIKASCVYMVFNTDSANGGSLGYLPLNTKGRVGSELTYIQGHGDFVADFDFSPFDDYMLATGAQDNSLKVWLLPQESERENVSEAALVLPSQNRRIENVLWHPTADGVLAASTDTCVKVFDVVNAAEKCAVSDHGDQVQNMSWRTSGALMSTTCRDKQMRILDLRANQVVQKVPGHQSVKDTRIQWLGDTDYIVSTGFAAGQDREIKLWDVRNLQSSLKTLGAQGSTGALMCFFDEDTSMVFLAGKSDTSIRFLEVTEKTPYLTEGMVDRTEQIKGAALVPKRAMELMSGEVDRLLLLVKQSILSVPYVVPRKSYRDFHADLYPDTAGGEPALTASQWFSGQDGQVTKVPLVPNKPLIRHDRRGALLGLSSEGVTKSAGSSNETASPSAEIPDKVKPLPLTTKPVISQSKPSPPPSGASQTNNPTSNSTKPAGVKSDSPVTTPPASNNESTEPPGEPVQPAKVFKGIRQSKYRYIVGKTLHPSLHITNIRNLCKTIPGDSDLFVANTKRCAVPLEGAGGIIAVLELSKPGRLGDTADELPTIQNGSKMCDFVWDPFDDCRLVVGCDNARINVWRVPSEGFPIGPSQTEPEFYMRGHMEKIYFVRFHPLVKDILMSSSYDMTVRMWNLDTRSEVMQLQGQQDQVFCLAWSPCSKLCATVCKDGLIRMYEPRASPDPVKEGPGPDGSRGARVTWALDARFLIVSGFQKSGEQQVGVYDAETLQRLSAIEFFKSPSVLIPFYDADSSTVYFSCRGERTVHNYDVSEEHPHLFGNSDISLTSLHQGLSFLPRNALNVVKVEVARAWRLTNNSIEPVSFTVPRVRTEYFQDDLYPDTLVTWEPALTAAEWLGGQDTNPRRVSLCPAGMEPVSQAPVEAPKPKKFESFNPDTFKSDEQKKDELLTAMVGKLELSTDPLPQDLAEGVEDDEW</sequence>
<protein>
    <recommendedName>
        <fullName evidence="9">Coronin</fullName>
    </recommendedName>
</protein>
<evidence type="ECO:0000256" key="4">
    <source>
        <dbReference type="ARBA" id="ARBA00022574"/>
    </source>
</evidence>
<gene>
    <name evidence="12" type="ORF">BaRGS_00012379</name>
</gene>
<evidence type="ECO:0000256" key="5">
    <source>
        <dbReference type="ARBA" id="ARBA00022737"/>
    </source>
</evidence>
<keyword evidence="3" id="KW-0963">Cytoplasm</keyword>
<dbReference type="PANTHER" id="PTHR10856:SF20">
    <property type="entry name" value="CORONIN-7"/>
    <property type="match status" value="1"/>
</dbReference>
<dbReference type="Proteomes" id="UP001519460">
    <property type="component" value="Unassembled WGS sequence"/>
</dbReference>
<evidence type="ECO:0000256" key="1">
    <source>
        <dbReference type="ARBA" id="ARBA00004496"/>
    </source>
</evidence>
<dbReference type="Pfam" id="PF16300">
    <property type="entry name" value="WD40_4"/>
    <property type="match status" value="2"/>
</dbReference>
<dbReference type="InterPro" id="IPR001680">
    <property type="entry name" value="WD40_rpt"/>
</dbReference>
<dbReference type="PANTHER" id="PTHR10856">
    <property type="entry name" value="CORONIN"/>
    <property type="match status" value="1"/>
</dbReference>
<feature type="region of interest" description="Disordered" evidence="10">
    <location>
        <begin position="408"/>
        <end position="501"/>
    </location>
</feature>
<reference evidence="12 13" key="1">
    <citation type="journal article" date="2023" name="Sci. Data">
        <title>Genome assembly of the Korean intertidal mud-creeper Batillaria attramentaria.</title>
        <authorList>
            <person name="Patra A.K."/>
            <person name="Ho P.T."/>
            <person name="Jun S."/>
            <person name="Lee S.J."/>
            <person name="Kim Y."/>
            <person name="Won Y.J."/>
        </authorList>
    </citation>
    <scope>NUCLEOTIDE SEQUENCE [LARGE SCALE GENOMIC DNA]</scope>
    <source>
        <strain evidence="12">Wonlab-2016</strain>
    </source>
</reference>
<dbReference type="SMART" id="SM01166">
    <property type="entry name" value="DUF1899"/>
    <property type="match status" value="2"/>
</dbReference>
<evidence type="ECO:0000256" key="3">
    <source>
        <dbReference type="ARBA" id="ARBA00022490"/>
    </source>
</evidence>
<dbReference type="FunFam" id="2.130.10.10:FF:000076">
    <property type="entry name" value="Coronin"/>
    <property type="match status" value="1"/>
</dbReference>
<comment type="similarity">
    <text evidence="2 9">Belongs to the WD repeat coronin family.</text>
</comment>
<keyword evidence="13" id="KW-1185">Reference proteome</keyword>
<comment type="function">
    <text evidence="7">F-actin regulator involved in anterograde Golgi to endosome transport: upon ubiquitination via 'Lys-33'-linked ubiquitin chains by the BCR(KLHL20) E3 ubiquitin ligase complex, interacts with EPS15 and localizes to the trans-Golgi network, where it promotes actin polymerization, thereby facilitating post-Golgi trafficking. May play a role in the maintenance of the Golgi apparatus morphology.</text>
</comment>
<organism evidence="12 13">
    <name type="scientific">Batillaria attramentaria</name>
    <dbReference type="NCBI Taxonomy" id="370345"/>
    <lineage>
        <taxon>Eukaryota</taxon>
        <taxon>Metazoa</taxon>
        <taxon>Spiralia</taxon>
        <taxon>Lophotrochozoa</taxon>
        <taxon>Mollusca</taxon>
        <taxon>Gastropoda</taxon>
        <taxon>Caenogastropoda</taxon>
        <taxon>Sorbeoconcha</taxon>
        <taxon>Cerithioidea</taxon>
        <taxon>Batillariidae</taxon>
        <taxon>Batillaria</taxon>
    </lineage>
</organism>
<dbReference type="Pfam" id="PF08953">
    <property type="entry name" value="DUF1899"/>
    <property type="match status" value="2"/>
</dbReference>
<dbReference type="EMBL" id="JACVVK020000067">
    <property type="protein sequence ID" value="KAK7496457.1"/>
    <property type="molecule type" value="Genomic_DNA"/>
</dbReference>
<dbReference type="PROSITE" id="PS00678">
    <property type="entry name" value="WD_REPEATS_1"/>
    <property type="match status" value="1"/>
</dbReference>
<keyword evidence="5 9" id="KW-0677">Repeat</keyword>
<feature type="compositionally biased region" description="Polar residues" evidence="10">
    <location>
        <begin position="476"/>
        <end position="489"/>
    </location>
</feature>
<feature type="compositionally biased region" description="Polar residues" evidence="10">
    <location>
        <begin position="410"/>
        <end position="425"/>
    </location>
</feature>
<dbReference type="AlphaFoldDB" id="A0ABD0LAA6"/>
<dbReference type="GO" id="GO:0030036">
    <property type="term" value="P:actin cytoskeleton organization"/>
    <property type="evidence" value="ECO:0007669"/>
    <property type="project" value="UniProtKB-ARBA"/>
</dbReference>
<comment type="subcellular location">
    <subcellularLocation>
        <location evidence="1">Cytoplasm</location>
    </subcellularLocation>
</comment>
<evidence type="ECO:0000256" key="7">
    <source>
        <dbReference type="ARBA" id="ARBA00024838"/>
    </source>
</evidence>
<dbReference type="InterPro" id="IPR015505">
    <property type="entry name" value="Coronin"/>
</dbReference>
<dbReference type="Pfam" id="PF00400">
    <property type="entry name" value="WD40"/>
    <property type="match status" value="4"/>
</dbReference>
<keyword evidence="4 8" id="KW-0853">WD repeat</keyword>
<dbReference type="InterPro" id="IPR015048">
    <property type="entry name" value="DUF1899"/>
</dbReference>
<dbReference type="Gene3D" id="2.130.10.10">
    <property type="entry name" value="YVTN repeat-like/Quinoprotein amine dehydrogenase"/>
    <property type="match status" value="2"/>
</dbReference>
<dbReference type="GO" id="GO:0005737">
    <property type="term" value="C:cytoplasm"/>
    <property type="evidence" value="ECO:0007669"/>
    <property type="project" value="UniProtKB-SubCell"/>
</dbReference>
<dbReference type="InterPro" id="IPR015943">
    <property type="entry name" value="WD40/YVTN_repeat-like_dom_sf"/>
</dbReference>
<comment type="caution">
    <text evidence="12">The sequence shown here is derived from an EMBL/GenBank/DDBJ whole genome shotgun (WGS) entry which is preliminary data.</text>
</comment>
<evidence type="ECO:0000259" key="11">
    <source>
        <dbReference type="SMART" id="SM01166"/>
    </source>
</evidence>
<feature type="repeat" description="WD" evidence="8">
    <location>
        <begin position="631"/>
        <end position="673"/>
    </location>
</feature>
<evidence type="ECO:0000256" key="9">
    <source>
        <dbReference type="RuleBase" id="RU280818"/>
    </source>
</evidence>
<dbReference type="InterPro" id="IPR019775">
    <property type="entry name" value="WD40_repeat_CS"/>
</dbReference>
<feature type="compositionally biased region" description="Polar residues" evidence="10">
    <location>
        <begin position="455"/>
        <end position="468"/>
    </location>
</feature>
<evidence type="ECO:0000256" key="2">
    <source>
        <dbReference type="ARBA" id="ARBA00009482"/>
    </source>
</evidence>
<feature type="domain" description="DUF1899" evidence="11">
    <location>
        <begin position="503"/>
        <end position="568"/>
    </location>
</feature>
<evidence type="ECO:0000256" key="6">
    <source>
        <dbReference type="ARBA" id="ARBA00023203"/>
    </source>
</evidence>
<keyword evidence="6" id="KW-0009">Actin-binding</keyword>
<feature type="repeat" description="WD" evidence="8">
    <location>
        <begin position="169"/>
        <end position="210"/>
    </location>
</feature>
<feature type="domain" description="DUF1899" evidence="11">
    <location>
        <begin position="4"/>
        <end position="68"/>
    </location>
</feature>
<accession>A0ABD0LAA6</accession>
<dbReference type="InterPro" id="IPR011047">
    <property type="entry name" value="Quinoprotein_ADH-like_sf"/>
</dbReference>
<dbReference type="PROSITE" id="PS50082">
    <property type="entry name" value="WD_REPEATS_2"/>
    <property type="match status" value="3"/>
</dbReference>
<evidence type="ECO:0000313" key="13">
    <source>
        <dbReference type="Proteomes" id="UP001519460"/>
    </source>
</evidence>
<feature type="repeat" description="WD" evidence="8">
    <location>
        <begin position="77"/>
        <end position="109"/>
    </location>
</feature>
<evidence type="ECO:0000256" key="10">
    <source>
        <dbReference type="SAM" id="MobiDB-lite"/>
    </source>
</evidence>
<feature type="region of interest" description="Disordered" evidence="10">
    <location>
        <begin position="904"/>
        <end position="932"/>
    </location>
</feature>
<dbReference type="GO" id="GO:0003779">
    <property type="term" value="F:actin binding"/>
    <property type="evidence" value="ECO:0007669"/>
    <property type="project" value="UniProtKB-KW"/>
</dbReference>
<name>A0ABD0LAA6_9CAEN</name>
<dbReference type="SMART" id="SM00320">
    <property type="entry name" value="WD40"/>
    <property type="match status" value="7"/>
</dbReference>
<dbReference type="PROSITE" id="PS50294">
    <property type="entry name" value="WD_REPEATS_REGION"/>
    <property type="match status" value="2"/>
</dbReference>
<dbReference type="SMART" id="SM01167">
    <property type="entry name" value="DUF1900"/>
    <property type="match status" value="2"/>
</dbReference>
<feature type="non-terminal residue" evidence="12">
    <location>
        <position position="963"/>
    </location>
</feature>
<dbReference type="SUPFAM" id="SSF50998">
    <property type="entry name" value="Quinoprotein alcohol dehydrogenase-like"/>
    <property type="match status" value="1"/>
</dbReference>
<proteinExistence type="inferred from homology"/>
<evidence type="ECO:0000256" key="8">
    <source>
        <dbReference type="PROSITE-ProRule" id="PRU00221"/>
    </source>
</evidence>
<evidence type="ECO:0000313" key="12">
    <source>
        <dbReference type="EMBL" id="KAK7496457.1"/>
    </source>
</evidence>